<gene>
    <name evidence="1" type="ORF">LOK49_LG03G00538</name>
</gene>
<dbReference type="Proteomes" id="UP001060215">
    <property type="component" value="Chromosome 6"/>
</dbReference>
<sequence length="160" mass="17639">MLIIWFMQDILLVLAFQAQECLSLLNRFQAVNGGDRHLAPPKSERCSKLGVTEMFSIIGKGNSCDILCNLSNILAARLGATPMPAFQFCLQFWMASSLLSDGLAIAGQVTYPTSHQHATWSLDDLPRIVACTMHQGSAVTSMDFHPSHHTLLLAMMVFDQ</sequence>
<organism evidence="1 2">
    <name type="scientific">Camellia lanceoleosa</name>
    <dbReference type="NCBI Taxonomy" id="1840588"/>
    <lineage>
        <taxon>Eukaryota</taxon>
        <taxon>Viridiplantae</taxon>
        <taxon>Streptophyta</taxon>
        <taxon>Embryophyta</taxon>
        <taxon>Tracheophyta</taxon>
        <taxon>Spermatophyta</taxon>
        <taxon>Magnoliopsida</taxon>
        <taxon>eudicotyledons</taxon>
        <taxon>Gunneridae</taxon>
        <taxon>Pentapetalae</taxon>
        <taxon>asterids</taxon>
        <taxon>Ericales</taxon>
        <taxon>Theaceae</taxon>
        <taxon>Camellia</taxon>
    </lineage>
</organism>
<dbReference type="EMBL" id="CM045763">
    <property type="protein sequence ID" value="KAI8022944.1"/>
    <property type="molecule type" value="Genomic_DNA"/>
</dbReference>
<keyword evidence="2" id="KW-1185">Reference proteome</keyword>
<evidence type="ECO:0000313" key="1">
    <source>
        <dbReference type="EMBL" id="KAI8022944.1"/>
    </source>
</evidence>
<evidence type="ECO:0000313" key="2">
    <source>
        <dbReference type="Proteomes" id="UP001060215"/>
    </source>
</evidence>
<accession>A0ACC0IDE4</accession>
<proteinExistence type="predicted"/>
<protein>
    <submittedName>
        <fullName evidence="1">Protein TPR1</fullName>
    </submittedName>
</protein>
<name>A0ACC0IDE4_9ERIC</name>
<reference evidence="1 2" key="1">
    <citation type="journal article" date="2022" name="Plant J.">
        <title>Chromosome-level genome of Camellia lanceoleosa provides a valuable resource for understanding genome evolution and self-incompatibility.</title>
        <authorList>
            <person name="Gong W."/>
            <person name="Xiao S."/>
            <person name="Wang L."/>
            <person name="Liao Z."/>
            <person name="Chang Y."/>
            <person name="Mo W."/>
            <person name="Hu G."/>
            <person name="Li W."/>
            <person name="Zhao G."/>
            <person name="Zhu H."/>
            <person name="Hu X."/>
            <person name="Ji K."/>
            <person name="Xiang X."/>
            <person name="Song Q."/>
            <person name="Yuan D."/>
            <person name="Jin S."/>
            <person name="Zhang L."/>
        </authorList>
    </citation>
    <scope>NUCLEOTIDE SEQUENCE [LARGE SCALE GENOMIC DNA]</scope>
    <source>
        <strain evidence="1">SQ_2022a</strain>
    </source>
</reference>
<comment type="caution">
    <text evidence="1">The sequence shown here is derived from an EMBL/GenBank/DDBJ whole genome shotgun (WGS) entry which is preliminary data.</text>
</comment>